<name>A0A1F7GV13_9BACT</name>
<feature type="transmembrane region" description="Helical" evidence="1">
    <location>
        <begin position="434"/>
        <end position="456"/>
    </location>
</feature>
<dbReference type="Proteomes" id="UP000177159">
    <property type="component" value="Unassembled WGS sequence"/>
</dbReference>
<feature type="transmembrane region" description="Helical" evidence="1">
    <location>
        <begin position="262"/>
        <end position="285"/>
    </location>
</feature>
<dbReference type="AlphaFoldDB" id="A0A1F7GV13"/>
<feature type="transmembrane region" description="Helical" evidence="1">
    <location>
        <begin position="37"/>
        <end position="58"/>
    </location>
</feature>
<feature type="transmembrane region" description="Helical" evidence="1">
    <location>
        <begin position="161"/>
        <end position="178"/>
    </location>
</feature>
<comment type="caution">
    <text evidence="2">The sequence shown here is derived from an EMBL/GenBank/DDBJ whole genome shotgun (WGS) entry which is preliminary data.</text>
</comment>
<feature type="transmembrane region" description="Helical" evidence="1">
    <location>
        <begin position="230"/>
        <end position="250"/>
    </location>
</feature>
<evidence type="ECO:0000313" key="2">
    <source>
        <dbReference type="EMBL" id="OGK22818.1"/>
    </source>
</evidence>
<feature type="transmembrane region" description="Helical" evidence="1">
    <location>
        <begin position="348"/>
        <end position="366"/>
    </location>
</feature>
<protein>
    <submittedName>
        <fullName evidence="2">Uncharacterized protein</fullName>
    </submittedName>
</protein>
<reference evidence="2 3" key="1">
    <citation type="journal article" date="2016" name="Nat. Commun.">
        <title>Thousands of microbial genomes shed light on interconnected biogeochemical processes in an aquifer system.</title>
        <authorList>
            <person name="Anantharaman K."/>
            <person name="Brown C.T."/>
            <person name="Hug L.A."/>
            <person name="Sharon I."/>
            <person name="Castelle C.J."/>
            <person name="Probst A.J."/>
            <person name="Thomas B.C."/>
            <person name="Singh A."/>
            <person name="Wilkins M.J."/>
            <person name="Karaoz U."/>
            <person name="Brodie E.L."/>
            <person name="Williams K.H."/>
            <person name="Hubbard S.S."/>
            <person name="Banfield J.F."/>
        </authorList>
    </citation>
    <scope>NUCLEOTIDE SEQUENCE [LARGE SCALE GENOMIC DNA]</scope>
</reference>
<dbReference type="EMBL" id="MFZM01000032">
    <property type="protein sequence ID" value="OGK22818.1"/>
    <property type="molecule type" value="Genomic_DNA"/>
</dbReference>
<organism evidence="2 3">
    <name type="scientific">Candidatus Roizmanbacteria bacterium RIFCSPHIGHO2_02_FULL_37_24</name>
    <dbReference type="NCBI Taxonomy" id="1802037"/>
    <lineage>
        <taxon>Bacteria</taxon>
        <taxon>Candidatus Roizmaniibacteriota</taxon>
    </lineage>
</organism>
<gene>
    <name evidence="2" type="ORF">A3C24_04335</name>
</gene>
<feature type="transmembrane region" description="Helical" evidence="1">
    <location>
        <begin position="378"/>
        <end position="397"/>
    </location>
</feature>
<proteinExistence type="predicted"/>
<evidence type="ECO:0000313" key="3">
    <source>
        <dbReference type="Proteomes" id="UP000177159"/>
    </source>
</evidence>
<feature type="transmembrane region" description="Helical" evidence="1">
    <location>
        <begin position="132"/>
        <end position="154"/>
    </location>
</feature>
<keyword evidence="1" id="KW-0472">Membrane</keyword>
<keyword evidence="1" id="KW-1133">Transmembrane helix</keyword>
<sequence length="785" mass="90990">MGKRILYSRENKTDARPSGHTSKVDMLQKIESILSRYSWFFALLVFCGINLWFNYYLFWHNLVFDNSTIGSVWGEVRVFEWLTDKFYRTILAGGNPFGAVSGMLYPFKIHLGLTDAGNGIFYLFLRPFFSPYQSLMVIMAISQLLANIGMYLLLRKLQFEKSISFILALAYGYMTFLMPRGGHLNYWPVYTFPWFYYSCILVIKNRKILQKVLGTLGASFFFVLTLWINFYYFVILSISVVGLFVSFFIVQRKNVIQKIVELNKYILFGVISIFILLVPWGIALYTTVLFDEIPKTGGWGGAIEFSSDLFGFFIPNQYNNYIYRYFSTLYAEVVIRFAPFAVGIFENYTYPGIIILGSYLLYLIFLTKKSFKATNARLIPYFLTSMIFLILTLGPFLHVFGHWRLYIGEGIFLSVPLPYVLFQKLPFMGNIRVPGRLIVGFIFFAYIVSAYIINFFLQHKSFRFRHIFFAILIVIFLFDQRHLHNLPPPEEKFPYKIFESIKKDTSHVSVLEIPFTVRDGFTYFGDGNAVTSIVGEAHHGKPILGGYTGRIADYKKSYYINNPFFGYLGRIIDGDIEKNPTIEKKEVPNYDSIDKTIWRDVIDFLDVKYIITNDTMPYIASVSAHLIDTGYTKVKQDDSFSLYQTTISDREFLFIDMSDENAVTYLGMGWYEKEKDCRWSKKKSSVMFKISRKKPFKLHLEAASLEKSNSLAVYLNQKKQKKILITDRLKEYEIPLDPEDLVKGINTVHFMFDTSSSPSKLIPGNTDNRGISAYFKTLILEDSSL</sequence>
<accession>A0A1F7GV13</accession>
<feature type="transmembrane region" description="Helical" evidence="1">
    <location>
        <begin position="403"/>
        <end position="422"/>
    </location>
</feature>
<keyword evidence="1" id="KW-0812">Transmembrane</keyword>
<evidence type="ECO:0000256" key="1">
    <source>
        <dbReference type="SAM" id="Phobius"/>
    </source>
</evidence>